<dbReference type="SMART" id="SM01008">
    <property type="entry name" value="Ald_Xan_dh_C"/>
    <property type="match status" value="1"/>
</dbReference>
<dbReference type="EMBL" id="LK932994">
    <property type="protein sequence ID" value="CDT16632.1"/>
    <property type="molecule type" value="Genomic_DNA"/>
</dbReference>
<accession>A0A069AB90</accession>
<dbReference type="InterPro" id="IPR016208">
    <property type="entry name" value="Ald_Oxase/xanthine_DH-like"/>
</dbReference>
<dbReference type="EC" id="1.17.1.4" evidence="4"/>
<dbReference type="EC" id="1.3.7.9" evidence="7"/>
<dbReference type="PANTHER" id="PTHR11908:SF132">
    <property type="entry name" value="ALDEHYDE OXIDASE 1-RELATED"/>
    <property type="match status" value="1"/>
</dbReference>
<dbReference type="GO" id="GO:0004854">
    <property type="term" value="F:xanthine dehydrogenase activity"/>
    <property type="evidence" value="ECO:0007669"/>
    <property type="project" value="UniProtKB-EC"/>
</dbReference>
<keyword evidence="1" id="KW-0500">Molybdenum</keyword>
<name>A0A069AB90_CLODI</name>
<dbReference type="SUPFAM" id="SSF56003">
    <property type="entry name" value="Molybdenum cofactor-binding domain"/>
    <property type="match status" value="1"/>
</dbReference>
<evidence type="ECO:0000313" key="4">
    <source>
        <dbReference type="EMBL" id="CDS88130.1"/>
    </source>
</evidence>
<evidence type="ECO:0000259" key="3">
    <source>
        <dbReference type="SMART" id="SM01008"/>
    </source>
</evidence>
<protein>
    <submittedName>
        <fullName evidence="5">Aldehyde oxidase and xanthine dehydrogenase, molybdopterin binding domain protein</fullName>
    </submittedName>
    <submittedName>
        <fullName evidence="4">Xanthine dehydrogenase, molybdenum binding subunit</fullName>
        <ecNumber evidence="4">1.17.1.4</ecNumber>
        <ecNumber evidence="7">1.3.7.9</ecNumber>
    </submittedName>
</protein>
<evidence type="ECO:0000313" key="7">
    <source>
        <dbReference type="EMBL" id="VFD30462.1"/>
    </source>
</evidence>
<sequence>MINKGIRKIDSTAIVTGKPLYTEDLIMHKDVLTLKLLRSPHAHAKIKNIDTSKAEKIPGVVGIYTYKDVPQVRYCVPGQTEPEASPYDRVLLEDTVRFIGDEVALVAAEDEKTALKALKMIKVDYEVLKPVFDAREAEGNEVVIHPEKDIVEPYPFGLDAKNNIVSKEFFEFGDVEAKLKESDFVVESSYKTQSQSHCMMETHRSYSYKDINDRIVVVSSLQSPHNVKRILRKVLGIPSSKIRVIKPRIGGGFGGKNIAATDIFTAFVTMKTGRPAKFVFTRSETFVGSNSRHEMFFDVKVGADKEGNLKAIELKSLNNTGAYGGNGVSVSSESGHNTLPIYNDIDAVRFNARTVYTNRLPAGALRGYGATQGIFAIDSAIDELAHKIGMDPLEFRIKNIIDRYTNGKAAEDEILSCELRQCIEKGKKLINWDDKYPCKDIGNNKVRAVGMAVANHGSGIPRVDMATVTIRMDEDGTYKLLSGLADLGQGADTIQAQIAAEALNTTVDRISIYTGDSDLCPYDTGAFASCTTTVTGNATIKTANKLKDILLSVAESKLGFKKEDLELGKDRVFVKNDNSKFVLLEELGRESVGGIGFASDDVPVVLEATESFGMLKKIKPFIAGFAEIELDKNTGEYKVINFACVPDCGTVINPTLARIQVEGGVMMGIGFAMYEDPVFDKDGRLLTDSFLQYKVPTKKEVGNILVDFAENFDPGGPYGAKSLGEIVIHTPAPAIANAIFNATGVRLRELPMTFEKVYMGMKNNNKQL</sequence>
<evidence type="ECO:0000256" key="1">
    <source>
        <dbReference type="ARBA" id="ARBA00022505"/>
    </source>
</evidence>
<evidence type="ECO:0000313" key="5">
    <source>
        <dbReference type="EMBL" id="CDS88265.1"/>
    </source>
</evidence>
<dbReference type="PATRIC" id="fig|1496.854.peg.2564"/>
<evidence type="ECO:0000313" key="6">
    <source>
        <dbReference type="EMBL" id="CDT16632.1"/>
    </source>
</evidence>
<feature type="domain" description="Aldehyde oxidase/xanthine dehydrogenase a/b hammerhead" evidence="3">
    <location>
        <begin position="16"/>
        <end position="129"/>
    </location>
</feature>
<dbReference type="AlphaFoldDB" id="A0A069AB90"/>
<dbReference type="GO" id="GO:0005506">
    <property type="term" value="F:iron ion binding"/>
    <property type="evidence" value="ECO:0007669"/>
    <property type="project" value="InterPro"/>
</dbReference>
<dbReference type="Gene3D" id="3.30.365.10">
    <property type="entry name" value="Aldehyde oxidase/xanthine dehydrogenase, molybdopterin binding domain"/>
    <property type="match status" value="4"/>
</dbReference>
<dbReference type="InterPro" id="IPR037165">
    <property type="entry name" value="AldOxase/xan_DH_Mopterin-bd_sf"/>
</dbReference>
<dbReference type="Pfam" id="PF01315">
    <property type="entry name" value="Ald_Xan_dh_C"/>
    <property type="match status" value="1"/>
</dbReference>
<keyword evidence="2 4" id="KW-0560">Oxidoreductase</keyword>
<dbReference type="Pfam" id="PF20256">
    <property type="entry name" value="MoCoBD_2"/>
    <property type="match status" value="1"/>
</dbReference>
<proteinExistence type="predicted"/>
<dbReference type="EMBL" id="LK932403">
    <property type="protein sequence ID" value="CDS88265.1"/>
    <property type="molecule type" value="Genomic_DNA"/>
</dbReference>
<evidence type="ECO:0000313" key="8">
    <source>
        <dbReference type="Proteomes" id="UP000411588"/>
    </source>
</evidence>
<gene>
    <name evidence="4" type="primary">xdhA</name>
    <name evidence="7" type="synonym">xdhA_2</name>
    <name evidence="6" type="ORF">BN1095_330340</name>
    <name evidence="4" type="ORF">BN1096_630220</name>
    <name evidence="5" type="ORF">BN1097_640082</name>
    <name evidence="7" type="ORF">SAMEA1402399_01034</name>
</gene>
<reference evidence="4" key="1">
    <citation type="submission" date="2014-07" db="EMBL/GenBank/DDBJ databases">
        <authorList>
            <person name="Monot Marc"/>
        </authorList>
    </citation>
    <scope>NUCLEOTIDE SEQUENCE</scope>
    <source>
        <strain evidence="6">7032989</strain>
        <strain evidence="5">7032994</strain>
    </source>
</reference>
<organism evidence="4">
    <name type="scientific">Clostridioides difficile</name>
    <name type="common">Peptoclostridium difficile</name>
    <dbReference type="NCBI Taxonomy" id="1496"/>
    <lineage>
        <taxon>Bacteria</taxon>
        <taxon>Bacillati</taxon>
        <taxon>Bacillota</taxon>
        <taxon>Clostridia</taxon>
        <taxon>Peptostreptococcales</taxon>
        <taxon>Peptostreptococcaceae</taxon>
        <taxon>Clostridioides</taxon>
    </lineage>
</organism>
<dbReference type="InterPro" id="IPR000674">
    <property type="entry name" value="Ald_Oxase/Xan_DH_a/b"/>
</dbReference>
<dbReference type="RefSeq" id="WP_009902982.1">
    <property type="nucleotide sequence ID" value="NZ_BAABSG010000001.1"/>
</dbReference>
<dbReference type="PANTHER" id="PTHR11908">
    <property type="entry name" value="XANTHINE DEHYDROGENASE"/>
    <property type="match status" value="1"/>
</dbReference>
<evidence type="ECO:0000256" key="2">
    <source>
        <dbReference type="ARBA" id="ARBA00023002"/>
    </source>
</evidence>
<dbReference type="InterPro" id="IPR046867">
    <property type="entry name" value="AldOxase/xan_DH_MoCoBD2"/>
</dbReference>
<dbReference type="InterPro" id="IPR008274">
    <property type="entry name" value="AldOxase/xan_DH_MoCoBD1"/>
</dbReference>
<dbReference type="SUPFAM" id="SSF54665">
    <property type="entry name" value="CO dehydrogenase molybdoprotein N-domain-like"/>
    <property type="match status" value="1"/>
</dbReference>
<dbReference type="EMBL" id="CAADAN010000003">
    <property type="protein sequence ID" value="VFD30462.1"/>
    <property type="molecule type" value="Genomic_DNA"/>
</dbReference>
<dbReference type="Proteomes" id="UP000411588">
    <property type="component" value="Unassembled WGS sequence"/>
</dbReference>
<dbReference type="Pfam" id="PF02738">
    <property type="entry name" value="MoCoBD_1"/>
    <property type="match status" value="1"/>
</dbReference>
<reference evidence="7 8" key="2">
    <citation type="submission" date="2019-02" db="EMBL/GenBank/DDBJ databases">
        <authorList>
            <consortium name="Pathogen Informatics"/>
        </authorList>
    </citation>
    <scope>NUCLEOTIDE SEQUENCE [LARGE SCALE GENOMIC DNA]</scope>
    <source>
        <strain evidence="7">Clo34</strain>
        <strain evidence="8">clo34</strain>
    </source>
</reference>
<dbReference type="InterPro" id="IPR036856">
    <property type="entry name" value="Ald_Oxase/Xan_DH_a/b_sf"/>
</dbReference>
<dbReference type="Gene3D" id="3.90.1170.50">
    <property type="entry name" value="Aldehyde oxidase/xanthine dehydrogenase, a/b hammerhead"/>
    <property type="match status" value="1"/>
</dbReference>
<dbReference type="EMBL" id="LK932517">
    <property type="protein sequence ID" value="CDS88130.1"/>
    <property type="molecule type" value="Genomic_DNA"/>
</dbReference>